<evidence type="ECO:0000313" key="2">
    <source>
        <dbReference type="EMBL" id="KAA1091120.1"/>
    </source>
</evidence>
<comment type="caution">
    <text evidence="2">The sequence shown here is derived from an EMBL/GenBank/DDBJ whole genome shotgun (WGS) entry which is preliminary data.</text>
</comment>
<organism evidence="2 3">
    <name type="scientific">Puccinia graminis f. sp. tritici</name>
    <dbReference type="NCBI Taxonomy" id="56615"/>
    <lineage>
        <taxon>Eukaryota</taxon>
        <taxon>Fungi</taxon>
        <taxon>Dikarya</taxon>
        <taxon>Basidiomycota</taxon>
        <taxon>Pucciniomycotina</taxon>
        <taxon>Pucciniomycetes</taxon>
        <taxon>Pucciniales</taxon>
        <taxon>Pucciniaceae</taxon>
        <taxon>Puccinia</taxon>
    </lineage>
</organism>
<evidence type="ECO:0000259" key="1">
    <source>
        <dbReference type="Pfam" id="PF01399"/>
    </source>
</evidence>
<dbReference type="Pfam" id="PF01399">
    <property type="entry name" value="PCI"/>
    <property type="match status" value="1"/>
</dbReference>
<gene>
    <name evidence="2" type="ORF">PGT21_026119</name>
</gene>
<dbReference type="GO" id="GO:0008541">
    <property type="term" value="C:proteasome regulatory particle, lid subcomplex"/>
    <property type="evidence" value="ECO:0007669"/>
    <property type="project" value="TreeGrafter"/>
</dbReference>
<sequence>MKRFDPTSNSGETRWQELHKRVVEHVSLLSELLDLTIPESEATLAKLVSSKTVFAKIDRPSGIVRFK</sequence>
<proteinExistence type="predicted"/>
<dbReference type="PANTHER" id="PTHR10855">
    <property type="entry name" value="26S PROTEASOME NON-ATPASE REGULATORY SUBUNIT 12/COP9 SIGNALOSOME COMPLEX SUBUNIT 4"/>
    <property type="match status" value="1"/>
</dbReference>
<keyword evidence="3" id="KW-1185">Reference proteome</keyword>
<protein>
    <recommendedName>
        <fullName evidence="1">PCI domain-containing protein</fullName>
    </recommendedName>
</protein>
<evidence type="ECO:0000313" key="3">
    <source>
        <dbReference type="Proteomes" id="UP000324748"/>
    </source>
</evidence>
<dbReference type="AlphaFoldDB" id="A0A5B0NSK1"/>
<feature type="domain" description="PCI" evidence="1">
    <location>
        <begin position="26"/>
        <end position="67"/>
    </location>
</feature>
<dbReference type="Proteomes" id="UP000324748">
    <property type="component" value="Unassembled WGS sequence"/>
</dbReference>
<reference evidence="2 3" key="1">
    <citation type="submission" date="2019-05" db="EMBL/GenBank/DDBJ databases">
        <title>Emergence of the Ug99 lineage of the wheat stem rust pathogen through somatic hybridization.</title>
        <authorList>
            <person name="Li F."/>
            <person name="Upadhyaya N.M."/>
            <person name="Sperschneider J."/>
            <person name="Matny O."/>
            <person name="Nguyen-Phuc H."/>
            <person name="Mago R."/>
            <person name="Raley C."/>
            <person name="Miller M.E."/>
            <person name="Silverstein K.A.T."/>
            <person name="Henningsen E."/>
            <person name="Hirsch C.D."/>
            <person name="Visser B."/>
            <person name="Pretorius Z.A."/>
            <person name="Steffenson B.J."/>
            <person name="Schwessinger B."/>
            <person name="Dodds P.N."/>
            <person name="Figueroa M."/>
        </authorList>
    </citation>
    <scope>NUCLEOTIDE SEQUENCE [LARGE SCALE GENOMIC DNA]</scope>
    <source>
        <strain evidence="2">21-0</strain>
    </source>
</reference>
<dbReference type="GO" id="GO:0005737">
    <property type="term" value="C:cytoplasm"/>
    <property type="evidence" value="ECO:0007669"/>
    <property type="project" value="TreeGrafter"/>
</dbReference>
<dbReference type="OrthoDB" id="268763at2759"/>
<dbReference type="PANTHER" id="PTHR10855:SF1">
    <property type="entry name" value="26S PROTEASOME NON-ATPASE REGULATORY SUBUNIT 12"/>
    <property type="match status" value="1"/>
</dbReference>
<dbReference type="EMBL" id="VSWC01000092">
    <property type="protein sequence ID" value="KAA1091120.1"/>
    <property type="molecule type" value="Genomic_DNA"/>
</dbReference>
<accession>A0A5B0NSK1</accession>
<dbReference type="InterPro" id="IPR036390">
    <property type="entry name" value="WH_DNA-bd_sf"/>
</dbReference>
<dbReference type="InterPro" id="IPR040134">
    <property type="entry name" value="PSMD12/CSN4"/>
</dbReference>
<dbReference type="InterPro" id="IPR000717">
    <property type="entry name" value="PCI_dom"/>
</dbReference>
<dbReference type="SUPFAM" id="SSF46785">
    <property type="entry name" value="Winged helix' DNA-binding domain"/>
    <property type="match status" value="1"/>
</dbReference>
<name>A0A5B0NSK1_PUCGR</name>